<evidence type="ECO:0000259" key="7">
    <source>
        <dbReference type="Pfam" id="PF25549"/>
    </source>
</evidence>
<dbReference type="InterPro" id="IPR051172">
    <property type="entry name" value="Chlamydia_OmcB"/>
</dbReference>
<evidence type="ECO:0000256" key="5">
    <source>
        <dbReference type="SAM" id="Phobius"/>
    </source>
</evidence>
<evidence type="ECO:0000259" key="6">
    <source>
        <dbReference type="Pfam" id="PF17210"/>
    </source>
</evidence>
<dbReference type="OrthoDB" id="3714971at2"/>
<evidence type="ECO:0000256" key="1">
    <source>
        <dbReference type="ARBA" id="ARBA00004613"/>
    </source>
</evidence>
<keyword evidence="5" id="KW-1133">Transmembrane helix</keyword>
<dbReference type="Proteomes" id="UP000216311">
    <property type="component" value="Unassembled WGS sequence"/>
</dbReference>
<evidence type="ECO:0000256" key="2">
    <source>
        <dbReference type="ARBA" id="ARBA00022525"/>
    </source>
</evidence>
<reference evidence="8 9" key="1">
    <citation type="submission" date="2017-07" db="EMBL/GenBank/DDBJ databases">
        <title>Draft whole genome sequences of clinical Proprionibacteriaceae strains.</title>
        <authorList>
            <person name="Bernier A.-M."/>
            <person name="Bernard K."/>
            <person name="Domingo M.-C."/>
        </authorList>
    </citation>
    <scope>NUCLEOTIDE SEQUENCE [LARGE SCALE GENOMIC DNA]</scope>
    <source>
        <strain evidence="8 9">NML 130396</strain>
    </source>
</reference>
<dbReference type="EMBL" id="NMVQ01000009">
    <property type="protein sequence ID" value="OYO22780.1"/>
    <property type="molecule type" value="Genomic_DNA"/>
</dbReference>
<feature type="domain" description="DUF7927" evidence="7">
    <location>
        <begin position="2115"/>
        <end position="2250"/>
    </location>
</feature>
<comment type="subcellular location">
    <subcellularLocation>
        <location evidence="1">Secreted</location>
    </subcellularLocation>
</comment>
<dbReference type="RefSeq" id="WP_094363426.1">
    <property type="nucleotide sequence ID" value="NZ_NMVQ01000009.1"/>
</dbReference>
<feature type="domain" description="SD-repeat containing protein B" evidence="6">
    <location>
        <begin position="1262"/>
        <end position="1335"/>
    </location>
</feature>
<feature type="domain" description="DUF7927" evidence="7">
    <location>
        <begin position="1570"/>
        <end position="1689"/>
    </location>
</feature>
<feature type="domain" description="DUF7927" evidence="7">
    <location>
        <begin position="1428"/>
        <end position="1554"/>
    </location>
</feature>
<dbReference type="GO" id="GO:0005975">
    <property type="term" value="P:carbohydrate metabolic process"/>
    <property type="evidence" value="ECO:0007669"/>
    <property type="project" value="UniProtKB-ARBA"/>
</dbReference>
<feature type="domain" description="DUF7927" evidence="7">
    <location>
        <begin position="1704"/>
        <end position="1835"/>
    </location>
</feature>
<dbReference type="InterPro" id="IPR026466">
    <property type="entry name" value="Fim_isopep_form_D2_dom"/>
</dbReference>
<keyword evidence="9" id="KW-1185">Reference proteome</keyword>
<feature type="compositionally biased region" description="Polar residues" evidence="4">
    <location>
        <begin position="567"/>
        <end position="597"/>
    </location>
</feature>
<dbReference type="Gene3D" id="2.60.40.740">
    <property type="match status" value="3"/>
</dbReference>
<feature type="region of interest" description="Disordered" evidence="4">
    <location>
        <begin position="493"/>
        <end position="513"/>
    </location>
</feature>
<evidence type="ECO:0008006" key="10">
    <source>
        <dbReference type="Google" id="ProtNLM"/>
    </source>
</evidence>
<comment type="caution">
    <text evidence="8">The sequence shown here is derived from an EMBL/GenBank/DDBJ whole genome shotgun (WGS) entry which is preliminary data.</text>
</comment>
<feature type="compositionally biased region" description="Pro residues" evidence="4">
    <location>
        <begin position="2395"/>
        <end position="2422"/>
    </location>
</feature>
<feature type="region of interest" description="Disordered" evidence="4">
    <location>
        <begin position="2086"/>
        <end position="2105"/>
    </location>
</feature>
<feature type="region of interest" description="Disordered" evidence="4">
    <location>
        <begin position="2364"/>
        <end position="2431"/>
    </location>
</feature>
<keyword evidence="3" id="KW-0732">Signal</keyword>
<dbReference type="InterPro" id="IPR033764">
    <property type="entry name" value="Sdr_B"/>
</dbReference>
<name>A0A255H517_9ACTN</name>
<dbReference type="NCBIfam" id="TIGR04226">
    <property type="entry name" value="RrgB_K2N_iso_D2"/>
    <property type="match status" value="1"/>
</dbReference>
<feature type="region of interest" description="Disordered" evidence="4">
    <location>
        <begin position="1557"/>
        <end position="1585"/>
    </location>
</feature>
<feature type="transmembrane region" description="Helical" evidence="5">
    <location>
        <begin position="2435"/>
        <end position="2453"/>
    </location>
</feature>
<dbReference type="Gene3D" id="2.60.40.10">
    <property type="entry name" value="Immunoglobulins"/>
    <property type="match status" value="1"/>
</dbReference>
<evidence type="ECO:0000256" key="4">
    <source>
        <dbReference type="SAM" id="MobiDB-lite"/>
    </source>
</evidence>
<feature type="domain" description="DUF7927" evidence="7">
    <location>
        <begin position="1839"/>
        <end position="1969"/>
    </location>
</feature>
<feature type="region of interest" description="Disordered" evidence="4">
    <location>
        <begin position="1671"/>
        <end position="1715"/>
    </location>
</feature>
<accession>A0A255H517</accession>
<evidence type="ECO:0000313" key="8">
    <source>
        <dbReference type="EMBL" id="OYO22780.1"/>
    </source>
</evidence>
<dbReference type="Pfam" id="PF25549">
    <property type="entry name" value="DUF7927"/>
    <property type="match status" value="7"/>
</dbReference>
<dbReference type="SUPFAM" id="SSF117074">
    <property type="entry name" value="Hypothetical protein PA1324"/>
    <property type="match status" value="1"/>
</dbReference>
<keyword evidence="2" id="KW-0964">Secreted</keyword>
<feature type="compositionally biased region" description="Polar residues" evidence="4">
    <location>
        <begin position="2364"/>
        <end position="2373"/>
    </location>
</feature>
<dbReference type="InterPro" id="IPR057687">
    <property type="entry name" value="DUF7927"/>
</dbReference>
<dbReference type="InterPro" id="IPR013783">
    <property type="entry name" value="Ig-like_fold"/>
</dbReference>
<feature type="compositionally biased region" description="Polar residues" evidence="4">
    <location>
        <begin position="1671"/>
        <end position="1683"/>
    </location>
</feature>
<protein>
    <recommendedName>
        <fullName evidence="10">DUF11 domain-containing protein</fullName>
    </recommendedName>
</protein>
<keyword evidence="5" id="KW-0812">Transmembrane</keyword>
<dbReference type="GO" id="GO:0005576">
    <property type="term" value="C:extracellular region"/>
    <property type="evidence" value="ECO:0007669"/>
    <property type="project" value="UniProtKB-SubCell"/>
</dbReference>
<organism evidence="8 9">
    <name type="scientific">Enemella dayhoffiae</name>
    <dbReference type="NCBI Taxonomy" id="2016507"/>
    <lineage>
        <taxon>Bacteria</taxon>
        <taxon>Bacillati</taxon>
        <taxon>Actinomycetota</taxon>
        <taxon>Actinomycetes</taxon>
        <taxon>Propionibacteriales</taxon>
        <taxon>Propionibacteriaceae</taxon>
        <taxon>Enemella</taxon>
    </lineage>
</organism>
<proteinExistence type="predicted"/>
<feature type="region of interest" description="Disordered" evidence="4">
    <location>
        <begin position="2230"/>
        <end position="2267"/>
    </location>
</feature>
<gene>
    <name evidence="8" type="ORF">CGZ93_06945</name>
</gene>
<dbReference type="PANTHER" id="PTHR34819">
    <property type="entry name" value="LARGE CYSTEINE-RICH PERIPLASMIC PROTEIN OMCB"/>
    <property type="match status" value="1"/>
</dbReference>
<evidence type="ECO:0000256" key="3">
    <source>
        <dbReference type="ARBA" id="ARBA00022729"/>
    </source>
</evidence>
<evidence type="ECO:0000313" key="9">
    <source>
        <dbReference type="Proteomes" id="UP000216311"/>
    </source>
</evidence>
<dbReference type="Pfam" id="PF17210">
    <property type="entry name" value="SdrD_B"/>
    <property type="match status" value="1"/>
</dbReference>
<keyword evidence="5" id="KW-0472">Membrane</keyword>
<feature type="region of interest" description="Disordered" evidence="4">
    <location>
        <begin position="563"/>
        <end position="599"/>
    </location>
</feature>
<feature type="domain" description="DUF7927" evidence="7">
    <location>
        <begin position="2255"/>
        <end position="2390"/>
    </location>
</feature>
<sequence length="2459" mass="251157">MRDPHRRNSDRVRAIRSLIILMLSGLLALGGLVIPSGPHAAAAPGDLAFGIIRSDAVRNQTVETTGAPGTVDKGIPGVAVTLRCSTPVDSNNPIVASTTTGADGSYRFSAATVTPIIATRCAPGSTVFVALDANGAAGDVLAAYDGITPNTANAFDAVGSGGDSAQRAQTAPFNPAAAATTPVELNGLLWPTWKTNLALAADPNGFGGQAVYTGTAPFDPTGGQAGTDSGANNDIVRSGDTVSYNWNLTVSAEQPLSNTVKSVVFEQVLTLAPGASANFSRIPADCVGTSPASSIVAQPSGTAVPAGTPPPAGTTSLTLTCNLGQLGTDTSAVLLPTTVRTFSSSANGSTFTTTARAYGVDATGLATAQPSQPVDNGPITITAAPRYDLSKIGSTYTRFGTQNVNGVPTQGVFFRYIMQVSTDRSTGVEAFTQPVTITEDFWGTNPLQNNSVMTGLKWYLVTCVPNDDGNVAGAVLGKRDVAGRSEVLKARSVMDSGTCTPSTRAAGDDTSPYQLTLKGIDTSGQWYPSRTLPSTGGSDLSAGPFYVASYRMEVFVPLTEVDGTDGDPTNRSGRFNANNQVTGFDPSSVTGTSNYGTGNEPGFCPDRPAGGAYAACDRMPATNARSNNVAGPSGVTISPGTFAKYWYDQGAAWTSTLDKPLPQAATSHDGQGQVQLGETHTSMIAVSNGGTPWTATGACDIFDNTTIRLAELRSGAMTNASSYPAGMYAFVHNSALPSNQAGQQPNQANYIVEYGHFDFGNDTANNGAYDATTGRFGGSWTNQAAVRCTDNATTWYADPGQVPGGIDAVNAVRVRSKPDAPVVDPGSNLRFYFAFKQRETFLGGPNNGQPIPAGTVVANYGQPMTSNIGPNWSWNSRSFIPQPDNGATDGDRYTITSFTANLKKRSVVVDGQGSGAADYGNTGTAIAGDPVIWEVSTSISANSATPGPVQNVVITDTLPRYVTYDAAKTASITGGTPADTAVVNADGTTTLTWNLGTWTPNKLMPPRRIYTVTDSLAPSNTSVTNKAEIRADGLIFNPGQHSDDHTVVLEQSGRLQLRKDVDQTLDLQDDNQAYVLNVKNFSANLSIANPTVIEVFSYNGDATNPAGANRTPASKFVGTNQITGPVTATEFTGTGTSPGTVYYTKVPGAQVSQDLNDPTNDNTKNNTAGRVWFSADRFGALAGAPANFSEVTAFKFVADRALATGTGPASGLKLGYTLKQGANGPGNLYADRFTAFSPTLVNGTKFQVLTSNQTTVRVLGFSLGDLIWVDQNADGKHTAGTDRPAPAGVPVQVHRVDGTTDTVVATTTTDANGRWIVNDLARGDYYVTVPASAFASGGGLYRTEPSPVNSVADPNTDKNEDVDHNTTPFAGGMRSSGLIHLDATVNGSTITGQEPLGDNVANLPVSPLTTDAFTNLTLDLAVRPVPGYTFAKSAAPASGTAVAPDGTITYTLRGTNTGGAPLNVTIGDDLAQVLDNATLVPGSAKATIDGAAATAPGVNGTALSWTGVLQPGQVAVVTYQVKVNTSASTAQKPGTVLKNNATSSAVAPSRPDLPAFTGSGQTTHPVPGYRFTKTSDPATGTAVGPGRTVTYTLTGENTGATPLDTRITDDLAAVLDQAAITTAPRATIDGTDAATQPTVTGNTLSWQSALPAGATVRISYTVTLDARNAGSPINNSATSTAQPPNGLPPFSGTGRTEHPTPAFTLAKSATPESGRAVQRGDTITYHVTGTNTGGTVLDPVTVTDDLSKVLSDATLTGTPTASVNGAPAPAPSLSGTTLTWSGPLPVGAKVELTYTVTVSGAPHGVVLRNRATATAVPPAGADPITPPPVETQHPIAGFTLAKSNTPGDGRAVLPGDQITYTLLGRNTGATTLNTTITDDLSQVLNHAGLVGSPTVTVSGVAQVPPATVSGNRLTWSHDALPAGATVQISYTVKVNPDAAGATLVNRAGATATPPAGGPIPVDEVSTRNPVAGYTFTKTADPASGSPLSPGDTVRYTLTGTNTGATRLDPVTVTDQLAGILDDADLSGAPTATIVDADGNEAGSAAAPTIADGTLSWTGSLQPGQRVRISYAATVKAGARGGVLQNQASSQAQGPDGVSISPPPVQTSHPIAGYGFAKTSDPASGATVLPGRTITYTLTGSNSGNVPLATVNIADDLTQVLNAASLTGTPTVRITTLSGAAVTDPAGAVTREGDLLSWSGALGIDRRVVISYTVTVADDAVGKVLTNRATSTAVPQGLPETPEQTGTVSHPVAGHELSKTSDPASGTSVAAGQQIGYTIVDRNTGATPLQGVRISDNLAAVLTGARISTAPTARILDAAGAEVPGAAPVVDGTVLTWNGALGIGQRVEIRYTVTVNDDGAGQVLTNTATSTATPPGSDPLPTTPQTVTHPVAGYQTPPPTQPPGTQPPGTQPPGTQPPAPGNPPTGALPATGAPPMALLLPALLMLIAGTGLVWRGRRRR</sequence>
<feature type="domain" description="DUF7927" evidence="7">
    <location>
        <begin position="1973"/>
        <end position="2110"/>
    </location>
</feature>